<feature type="non-terminal residue" evidence="2">
    <location>
        <position position="85"/>
    </location>
</feature>
<feature type="non-terminal residue" evidence="2">
    <location>
        <position position="1"/>
    </location>
</feature>
<dbReference type="AlphaFoldDB" id="A0AAD1S837"/>
<protein>
    <submittedName>
        <fullName evidence="2">Uncharacterized protein</fullName>
    </submittedName>
</protein>
<evidence type="ECO:0000256" key="1">
    <source>
        <dbReference type="SAM" id="MobiDB-lite"/>
    </source>
</evidence>
<dbReference type="EMBL" id="OW240916">
    <property type="protein sequence ID" value="CAH2293964.1"/>
    <property type="molecule type" value="Genomic_DNA"/>
</dbReference>
<accession>A0AAD1S837</accession>
<gene>
    <name evidence="2" type="ORF">PECUL_23A038584</name>
</gene>
<reference evidence="2" key="1">
    <citation type="submission" date="2022-03" db="EMBL/GenBank/DDBJ databases">
        <authorList>
            <person name="Alioto T."/>
            <person name="Alioto T."/>
            <person name="Gomez Garrido J."/>
        </authorList>
    </citation>
    <scope>NUCLEOTIDE SEQUENCE</scope>
</reference>
<sequence length="85" mass="9052">TTLSLPPQLTPALEGPNTPQSSCSPRYTSVQPTEQQGWTVCSDACSGGHSPPGTQNEQSRYRSAVGLPLRERPQDHHDGGSPLGR</sequence>
<proteinExistence type="predicted"/>
<evidence type="ECO:0000313" key="2">
    <source>
        <dbReference type="EMBL" id="CAH2293964.1"/>
    </source>
</evidence>
<feature type="compositionally biased region" description="Basic and acidic residues" evidence="1">
    <location>
        <begin position="69"/>
        <end position="79"/>
    </location>
</feature>
<evidence type="ECO:0000313" key="3">
    <source>
        <dbReference type="Proteomes" id="UP001295444"/>
    </source>
</evidence>
<feature type="region of interest" description="Disordered" evidence="1">
    <location>
        <begin position="1"/>
        <end position="85"/>
    </location>
</feature>
<dbReference type="Proteomes" id="UP001295444">
    <property type="component" value="Chromosome 05"/>
</dbReference>
<feature type="compositionally biased region" description="Polar residues" evidence="1">
    <location>
        <begin position="17"/>
        <end position="39"/>
    </location>
</feature>
<keyword evidence="3" id="KW-1185">Reference proteome</keyword>
<organism evidence="2 3">
    <name type="scientific">Pelobates cultripes</name>
    <name type="common">Western spadefoot toad</name>
    <dbReference type="NCBI Taxonomy" id="61616"/>
    <lineage>
        <taxon>Eukaryota</taxon>
        <taxon>Metazoa</taxon>
        <taxon>Chordata</taxon>
        <taxon>Craniata</taxon>
        <taxon>Vertebrata</taxon>
        <taxon>Euteleostomi</taxon>
        <taxon>Amphibia</taxon>
        <taxon>Batrachia</taxon>
        <taxon>Anura</taxon>
        <taxon>Pelobatoidea</taxon>
        <taxon>Pelobatidae</taxon>
        <taxon>Pelobates</taxon>
    </lineage>
</organism>
<name>A0AAD1S837_PELCU</name>